<sequence length="449" mass="50270">MLSCYDCKNETCVTGHIICSTLAVDLQVTVDPDTVTGYRIKATCSTSCRGTSPLYYYWYRNGQLLRNEHGPDIDIYTSYNYYKGNYSCTIKGFENHRSTAVCILGKECWDVTYSSEAICALKGSSVDISCSYKHPAGHTPTSQFWFYEQQSNTEPEDLSLDHTYERRVEYTRNNSDHTLRLRDLTEEDAREYCFRFETDKGQKFIRKPGVTLSITSLRVHVTPAVVTEGERVTLTCSTTCILSNNPTFIWYKNSQPVTTVHTTDNNHLYLDPVNSSDSGLYTCAVRGQMGSPSAAVTLSVRYHPRNTSVSVSPSGEVEEGQSVVLSCRSQANPPAHTYTWYKIRGPESVLKMVAEELNLTLTSSDEGLYHCEAHNEIGSQNSSVTEVDFAGTLFFGGGNYLSCFVLGVVCDSGDRLLIFEVDSESNYTLPFRAPESSVFISWNRVWLGP</sequence>
<evidence type="ECO:0000313" key="2">
    <source>
        <dbReference type="Proteomes" id="UP000515152"/>
    </source>
</evidence>
<dbReference type="InterPro" id="IPR007110">
    <property type="entry name" value="Ig-like_dom"/>
</dbReference>
<dbReference type="Proteomes" id="UP000515152">
    <property type="component" value="Unplaced"/>
</dbReference>
<evidence type="ECO:0000259" key="1">
    <source>
        <dbReference type="PROSITE" id="PS50835"/>
    </source>
</evidence>
<dbReference type="InterPro" id="IPR013151">
    <property type="entry name" value="Immunoglobulin_dom"/>
</dbReference>
<dbReference type="SMART" id="SM00409">
    <property type="entry name" value="IG"/>
    <property type="match status" value="3"/>
</dbReference>
<dbReference type="RefSeq" id="XP_042561366.1">
    <property type="nucleotide sequence ID" value="XM_042705432.1"/>
</dbReference>
<accession>A0A8M1KBD3</accession>
<feature type="domain" description="Ig-like" evidence="1">
    <location>
        <begin position="208"/>
        <end position="299"/>
    </location>
</feature>
<dbReference type="Pfam" id="PF13895">
    <property type="entry name" value="Ig_2"/>
    <property type="match status" value="1"/>
</dbReference>
<dbReference type="Pfam" id="PF13927">
    <property type="entry name" value="Ig_3"/>
    <property type="match status" value="1"/>
</dbReference>
<dbReference type="InterPro" id="IPR003599">
    <property type="entry name" value="Ig_sub"/>
</dbReference>
<dbReference type="OrthoDB" id="6780341at2759"/>
<protein>
    <submittedName>
        <fullName evidence="3">B-cell receptor CD22-like</fullName>
    </submittedName>
</protein>
<gene>
    <name evidence="3" type="primary">LOC122130707</name>
</gene>
<name>A0A8M1KBD3_CLUHA</name>
<dbReference type="GeneID" id="122130707"/>
<dbReference type="PANTHER" id="PTHR46013:SF4">
    <property type="entry name" value="B-CELL RECEPTOR CD22-RELATED"/>
    <property type="match status" value="1"/>
</dbReference>
<dbReference type="PROSITE" id="PS50835">
    <property type="entry name" value="IG_LIKE"/>
    <property type="match status" value="3"/>
</dbReference>
<dbReference type="InterPro" id="IPR003598">
    <property type="entry name" value="Ig_sub2"/>
</dbReference>
<dbReference type="AlphaFoldDB" id="A0A8M1KBD3"/>
<dbReference type="SMART" id="SM00408">
    <property type="entry name" value="IGc2"/>
    <property type="match status" value="2"/>
</dbReference>
<dbReference type="PANTHER" id="PTHR46013">
    <property type="entry name" value="VASCULAR CELL ADHESION MOLECULE 1"/>
    <property type="match status" value="1"/>
</dbReference>
<reference evidence="3" key="1">
    <citation type="submission" date="2025-08" db="UniProtKB">
        <authorList>
            <consortium name="RefSeq"/>
        </authorList>
    </citation>
    <scope>IDENTIFICATION</scope>
</reference>
<evidence type="ECO:0000313" key="3">
    <source>
        <dbReference type="RefSeq" id="XP_042561366.1"/>
    </source>
</evidence>
<dbReference type="Pfam" id="PF00047">
    <property type="entry name" value="ig"/>
    <property type="match status" value="1"/>
</dbReference>
<organism evidence="2 3">
    <name type="scientific">Clupea harengus</name>
    <name type="common">Atlantic herring</name>
    <dbReference type="NCBI Taxonomy" id="7950"/>
    <lineage>
        <taxon>Eukaryota</taxon>
        <taxon>Metazoa</taxon>
        <taxon>Chordata</taxon>
        <taxon>Craniata</taxon>
        <taxon>Vertebrata</taxon>
        <taxon>Euteleostomi</taxon>
        <taxon>Actinopterygii</taxon>
        <taxon>Neopterygii</taxon>
        <taxon>Teleostei</taxon>
        <taxon>Clupei</taxon>
        <taxon>Clupeiformes</taxon>
        <taxon>Clupeoidei</taxon>
        <taxon>Clupeidae</taxon>
        <taxon>Clupea</taxon>
    </lineage>
</organism>
<dbReference type="KEGG" id="char:122130707"/>
<proteinExistence type="predicted"/>
<feature type="domain" description="Ig-like" evidence="1">
    <location>
        <begin position="37"/>
        <end position="100"/>
    </location>
</feature>
<feature type="domain" description="Ig-like" evidence="1">
    <location>
        <begin position="304"/>
        <end position="385"/>
    </location>
</feature>
<keyword evidence="2" id="KW-1185">Reference proteome</keyword>